<sequence>MACVTGERALAFTTEELEKLVDRVLPLYAKLCQHPSEEGTLASHRQGSADPGSLQPAEHPLQEAVEGPEALGQEDQKDPAGEGQRGRDARRTLTH</sequence>
<keyword evidence="3" id="KW-1185">Reference proteome</keyword>
<feature type="region of interest" description="Disordered" evidence="1">
    <location>
        <begin position="38"/>
        <end position="95"/>
    </location>
</feature>
<dbReference type="EMBL" id="JANPWB010000009">
    <property type="protein sequence ID" value="KAJ1152156.1"/>
    <property type="molecule type" value="Genomic_DNA"/>
</dbReference>
<evidence type="ECO:0000256" key="1">
    <source>
        <dbReference type="SAM" id="MobiDB-lite"/>
    </source>
</evidence>
<evidence type="ECO:0000313" key="3">
    <source>
        <dbReference type="Proteomes" id="UP001066276"/>
    </source>
</evidence>
<dbReference type="Proteomes" id="UP001066276">
    <property type="component" value="Chromosome 5"/>
</dbReference>
<organism evidence="2 3">
    <name type="scientific">Pleurodeles waltl</name>
    <name type="common">Iberian ribbed newt</name>
    <dbReference type="NCBI Taxonomy" id="8319"/>
    <lineage>
        <taxon>Eukaryota</taxon>
        <taxon>Metazoa</taxon>
        <taxon>Chordata</taxon>
        <taxon>Craniata</taxon>
        <taxon>Vertebrata</taxon>
        <taxon>Euteleostomi</taxon>
        <taxon>Amphibia</taxon>
        <taxon>Batrachia</taxon>
        <taxon>Caudata</taxon>
        <taxon>Salamandroidea</taxon>
        <taxon>Salamandridae</taxon>
        <taxon>Pleurodelinae</taxon>
        <taxon>Pleurodeles</taxon>
    </lineage>
</organism>
<evidence type="ECO:0000313" key="2">
    <source>
        <dbReference type="EMBL" id="KAJ1152156.1"/>
    </source>
</evidence>
<name>A0AAV7RKK7_PLEWA</name>
<accession>A0AAV7RKK7</accession>
<gene>
    <name evidence="2" type="ORF">NDU88_004933</name>
</gene>
<feature type="compositionally biased region" description="Basic and acidic residues" evidence="1">
    <location>
        <begin position="74"/>
        <end position="95"/>
    </location>
</feature>
<protein>
    <submittedName>
        <fullName evidence="2">Uncharacterized protein</fullName>
    </submittedName>
</protein>
<proteinExistence type="predicted"/>
<dbReference type="AlphaFoldDB" id="A0AAV7RKK7"/>
<comment type="caution">
    <text evidence="2">The sequence shown here is derived from an EMBL/GenBank/DDBJ whole genome shotgun (WGS) entry which is preliminary data.</text>
</comment>
<reference evidence="2" key="1">
    <citation type="journal article" date="2022" name="bioRxiv">
        <title>Sequencing and chromosome-scale assembly of the giantPleurodeles waltlgenome.</title>
        <authorList>
            <person name="Brown T."/>
            <person name="Elewa A."/>
            <person name="Iarovenko S."/>
            <person name="Subramanian E."/>
            <person name="Araus A.J."/>
            <person name="Petzold A."/>
            <person name="Susuki M."/>
            <person name="Suzuki K.-i.T."/>
            <person name="Hayashi T."/>
            <person name="Toyoda A."/>
            <person name="Oliveira C."/>
            <person name="Osipova E."/>
            <person name="Leigh N.D."/>
            <person name="Simon A."/>
            <person name="Yun M.H."/>
        </authorList>
    </citation>
    <scope>NUCLEOTIDE SEQUENCE</scope>
    <source>
        <strain evidence="2">20211129_DDA</strain>
        <tissue evidence="2">Liver</tissue>
    </source>
</reference>